<protein>
    <recommendedName>
        <fullName evidence="4">DUF4145 domain-containing protein</fullName>
    </recommendedName>
</protein>
<keyword evidence="1" id="KW-1133">Transmembrane helix</keyword>
<keyword evidence="3" id="KW-1185">Reference proteome</keyword>
<feature type="transmembrane region" description="Helical" evidence="1">
    <location>
        <begin position="6"/>
        <end position="27"/>
    </location>
</feature>
<proteinExistence type="predicted"/>
<dbReference type="RefSeq" id="WP_386820072.1">
    <property type="nucleotide sequence ID" value="NZ_JBHUIT010000015.1"/>
</dbReference>
<reference evidence="3" key="1">
    <citation type="journal article" date="2019" name="Int. J. Syst. Evol. Microbiol.">
        <title>The Global Catalogue of Microorganisms (GCM) 10K type strain sequencing project: providing services to taxonomists for standard genome sequencing and annotation.</title>
        <authorList>
            <consortium name="The Broad Institute Genomics Platform"/>
            <consortium name="The Broad Institute Genome Sequencing Center for Infectious Disease"/>
            <person name="Wu L."/>
            <person name="Ma J."/>
        </authorList>
    </citation>
    <scope>NUCLEOTIDE SEQUENCE [LARGE SCALE GENOMIC DNA]</scope>
    <source>
        <strain evidence="3">CGMCC 4.7106</strain>
    </source>
</reference>
<comment type="caution">
    <text evidence="2">The sequence shown here is derived from an EMBL/GenBank/DDBJ whole genome shotgun (WGS) entry which is preliminary data.</text>
</comment>
<gene>
    <name evidence="2" type="ORF">ACFSSA_08860</name>
</gene>
<dbReference type="EMBL" id="JBHUIT010000015">
    <property type="protein sequence ID" value="MFD2256783.1"/>
    <property type="molecule type" value="Genomic_DNA"/>
</dbReference>
<keyword evidence="1" id="KW-0472">Membrane</keyword>
<evidence type="ECO:0000313" key="2">
    <source>
        <dbReference type="EMBL" id="MFD2256783.1"/>
    </source>
</evidence>
<name>A0ABW5D6P5_9BACT</name>
<accession>A0ABW5D6P5</accession>
<sequence>MTFLEFLASLVSSLAWPATIFLAIFFLRKPLVELIPLLKKLKYKEFEAEFRDALEATPVPPTIATDDTLSADSPGDLLKSRNYYLQLAEVSPRSAIMEAWLELESASSDAYTRIVKPGMKVFMNPRDTAQYLYGQSLITEDEYKSFQSLARLRNKAAHETDLSDMNQKVVGEYVDFCLTLASKIRALQI</sequence>
<organism evidence="2 3">
    <name type="scientific">Luteolibacter algae</name>
    <dbReference type="NCBI Taxonomy" id="454151"/>
    <lineage>
        <taxon>Bacteria</taxon>
        <taxon>Pseudomonadati</taxon>
        <taxon>Verrucomicrobiota</taxon>
        <taxon>Verrucomicrobiia</taxon>
        <taxon>Verrucomicrobiales</taxon>
        <taxon>Verrucomicrobiaceae</taxon>
        <taxon>Luteolibacter</taxon>
    </lineage>
</organism>
<evidence type="ECO:0000313" key="3">
    <source>
        <dbReference type="Proteomes" id="UP001597375"/>
    </source>
</evidence>
<evidence type="ECO:0008006" key="4">
    <source>
        <dbReference type="Google" id="ProtNLM"/>
    </source>
</evidence>
<dbReference type="Proteomes" id="UP001597375">
    <property type="component" value="Unassembled WGS sequence"/>
</dbReference>
<keyword evidence="1" id="KW-0812">Transmembrane</keyword>
<evidence type="ECO:0000256" key="1">
    <source>
        <dbReference type="SAM" id="Phobius"/>
    </source>
</evidence>